<dbReference type="Gene3D" id="3.40.50.720">
    <property type="entry name" value="NAD(P)-binding Rossmann-like Domain"/>
    <property type="match status" value="1"/>
</dbReference>
<dbReference type="Pfam" id="PF20463">
    <property type="entry name" value="PDH_C"/>
    <property type="match status" value="1"/>
</dbReference>
<dbReference type="NCBIfam" id="NF005111">
    <property type="entry name" value="PRK06545.2-3"/>
    <property type="match status" value="1"/>
</dbReference>
<evidence type="ECO:0000256" key="2">
    <source>
        <dbReference type="ARBA" id="ARBA00023002"/>
    </source>
</evidence>
<dbReference type="Proteomes" id="UP000035721">
    <property type="component" value="Unassembled WGS sequence"/>
</dbReference>
<dbReference type="RefSeq" id="WP_048554826.1">
    <property type="nucleotide sequence ID" value="NZ_HF570958.1"/>
</dbReference>
<dbReference type="SUPFAM" id="SSF48179">
    <property type="entry name" value="6-phosphogluconate dehydrogenase C-terminal domain-like"/>
    <property type="match status" value="1"/>
</dbReference>
<sequence length="363" mass="36424">MSGSVHLVGTGLIGASLGIALTRAGYAVTLADQSPTSAALAQDLGAGRVRVEGDPDPDVVVVATPPDVSAAVVADALARWPSAVVTDVASVKGAVLRELRAFGVDLGRYVGSHPMAGRERSGVVAARGDLFEGRAFVVAPSPESSPRAVATVKALGSDVGATVIVVDPEAHDAAVAVVSHLPQVAASLVAARLEDVPDNAVALAGPGLRDVTRIAASDPQLWTQILAANAPAVRDVLVALRDDLDAVVGALDALVETPTGPAGGARAVLARAVAAGNAGQARIPGKHGGAHTAYESVVVLVPDAPGELGRLFADVGAAGVNLEDLRLEHGLGQPFGLAEILVVPGAATRLGAALEERGWRLHG</sequence>
<dbReference type="EC" id="1.3.1.12" evidence="4"/>
<dbReference type="PANTHER" id="PTHR21363:SF0">
    <property type="entry name" value="PREPHENATE DEHYDROGENASE [NADP(+)]"/>
    <property type="match status" value="1"/>
</dbReference>
<dbReference type="InterPro" id="IPR046825">
    <property type="entry name" value="PDH_C"/>
</dbReference>
<evidence type="ECO:0000313" key="4">
    <source>
        <dbReference type="EMBL" id="CCH77893.1"/>
    </source>
</evidence>
<dbReference type="GO" id="GO:0070403">
    <property type="term" value="F:NAD+ binding"/>
    <property type="evidence" value="ECO:0007669"/>
    <property type="project" value="InterPro"/>
</dbReference>
<evidence type="ECO:0000259" key="3">
    <source>
        <dbReference type="PROSITE" id="PS51176"/>
    </source>
</evidence>
<evidence type="ECO:0000313" key="5">
    <source>
        <dbReference type="Proteomes" id="UP000035721"/>
    </source>
</evidence>
<dbReference type="InterPro" id="IPR046826">
    <property type="entry name" value="PDH_N"/>
</dbReference>
<dbReference type="PANTHER" id="PTHR21363">
    <property type="entry name" value="PREPHENATE DEHYDROGENASE"/>
    <property type="match status" value="1"/>
</dbReference>
<protein>
    <submittedName>
        <fullName evidence="4">Prephenate dehydrogenase</fullName>
        <ecNumber evidence="4">1.3.1.12</ecNumber>
    </submittedName>
</protein>
<dbReference type="PROSITE" id="PS51176">
    <property type="entry name" value="PDH_ADH"/>
    <property type="match status" value="1"/>
</dbReference>
<organism evidence="4 5">
    <name type="scientific">Nostocoides japonicum T1-X7</name>
    <dbReference type="NCBI Taxonomy" id="1194083"/>
    <lineage>
        <taxon>Bacteria</taxon>
        <taxon>Bacillati</taxon>
        <taxon>Actinomycetota</taxon>
        <taxon>Actinomycetes</taxon>
        <taxon>Micrococcales</taxon>
        <taxon>Intrasporangiaceae</taxon>
        <taxon>Nostocoides</taxon>
    </lineage>
</organism>
<comment type="similarity">
    <text evidence="1">Belongs to the prephenate/arogenate dehydrogenase family.</text>
</comment>
<dbReference type="GO" id="GO:0008977">
    <property type="term" value="F:prephenate dehydrogenase (NAD+) activity"/>
    <property type="evidence" value="ECO:0007669"/>
    <property type="project" value="UniProtKB-EC"/>
</dbReference>
<dbReference type="GO" id="GO:0004665">
    <property type="term" value="F:prephenate dehydrogenase (NADP+) activity"/>
    <property type="evidence" value="ECO:0007669"/>
    <property type="project" value="InterPro"/>
</dbReference>
<keyword evidence="5" id="KW-1185">Reference proteome</keyword>
<dbReference type="EMBL" id="CAJB01000152">
    <property type="protein sequence ID" value="CCH77893.1"/>
    <property type="molecule type" value="Genomic_DNA"/>
</dbReference>
<reference evidence="4 5" key="1">
    <citation type="journal article" date="2013" name="ISME J.">
        <title>A metabolic model for members of the genus Tetrasphaera involved in enhanced biological phosphorus removal.</title>
        <authorList>
            <person name="Kristiansen R."/>
            <person name="Nguyen H.T.T."/>
            <person name="Saunders A.M."/>
            <person name="Nielsen J.L."/>
            <person name="Wimmer R."/>
            <person name="Le V.Q."/>
            <person name="McIlroy S.J."/>
            <person name="Petrovski S."/>
            <person name="Seviour R.J."/>
            <person name="Calteau A."/>
            <person name="Nielsen K.L."/>
            <person name="Nielsen P.H."/>
        </authorList>
    </citation>
    <scope>NUCLEOTIDE SEQUENCE [LARGE SCALE GENOMIC DNA]</scope>
    <source>
        <strain evidence="4 5">T1-X7</strain>
    </source>
</reference>
<accession>A0A077LVD1</accession>
<dbReference type="NCBIfam" id="NF005112">
    <property type="entry name" value="PRK06545.2-4"/>
    <property type="match status" value="1"/>
</dbReference>
<keyword evidence="2 4" id="KW-0560">Oxidoreductase</keyword>
<dbReference type="InterPro" id="IPR008927">
    <property type="entry name" value="6-PGluconate_DH-like_C_sf"/>
</dbReference>
<dbReference type="Gene3D" id="1.10.3660.10">
    <property type="entry name" value="6-phosphogluconate dehydrogenase C-terminal like domain"/>
    <property type="match status" value="1"/>
</dbReference>
<dbReference type="InterPro" id="IPR050812">
    <property type="entry name" value="Preph/Arog_dehydrog"/>
</dbReference>
<gene>
    <name evidence="4" type="ORF">BN12_2350002</name>
</gene>
<dbReference type="InterPro" id="IPR003099">
    <property type="entry name" value="Prephen_DH"/>
</dbReference>
<evidence type="ECO:0000256" key="1">
    <source>
        <dbReference type="ARBA" id="ARBA00007964"/>
    </source>
</evidence>
<dbReference type="STRING" id="1194083.BN12_2350002"/>
<name>A0A077LVD1_9MICO</name>
<dbReference type="SUPFAM" id="SSF51735">
    <property type="entry name" value="NAD(P)-binding Rossmann-fold domains"/>
    <property type="match status" value="1"/>
</dbReference>
<feature type="domain" description="Prephenate/arogenate dehydrogenase" evidence="3">
    <location>
        <begin position="3"/>
        <end position="285"/>
    </location>
</feature>
<dbReference type="InterPro" id="IPR036291">
    <property type="entry name" value="NAD(P)-bd_dom_sf"/>
</dbReference>
<proteinExistence type="inferred from homology"/>
<dbReference type="GO" id="GO:0006571">
    <property type="term" value="P:tyrosine biosynthetic process"/>
    <property type="evidence" value="ECO:0007669"/>
    <property type="project" value="InterPro"/>
</dbReference>
<dbReference type="OrthoDB" id="9802008at2"/>
<dbReference type="AlphaFoldDB" id="A0A077LVD1"/>
<comment type="caution">
    <text evidence="4">The sequence shown here is derived from an EMBL/GenBank/DDBJ whole genome shotgun (WGS) entry which is preliminary data.</text>
</comment>
<dbReference type="Pfam" id="PF02153">
    <property type="entry name" value="PDH_N"/>
    <property type="match status" value="1"/>
</dbReference>